<dbReference type="AlphaFoldDB" id="A0AA88EGY6"/>
<feature type="region of interest" description="Disordered" evidence="1">
    <location>
        <begin position="1"/>
        <end position="37"/>
    </location>
</feature>
<accession>A0AA88EGY6</accession>
<proteinExistence type="predicted"/>
<organism evidence="2 3">
    <name type="scientific">Ficus carica</name>
    <name type="common">Common fig</name>
    <dbReference type="NCBI Taxonomy" id="3494"/>
    <lineage>
        <taxon>Eukaryota</taxon>
        <taxon>Viridiplantae</taxon>
        <taxon>Streptophyta</taxon>
        <taxon>Embryophyta</taxon>
        <taxon>Tracheophyta</taxon>
        <taxon>Spermatophyta</taxon>
        <taxon>Magnoliopsida</taxon>
        <taxon>eudicotyledons</taxon>
        <taxon>Gunneridae</taxon>
        <taxon>Pentapetalae</taxon>
        <taxon>rosids</taxon>
        <taxon>fabids</taxon>
        <taxon>Rosales</taxon>
        <taxon>Moraceae</taxon>
        <taxon>Ficeae</taxon>
        <taxon>Ficus</taxon>
    </lineage>
</organism>
<reference evidence="2" key="1">
    <citation type="submission" date="2023-07" db="EMBL/GenBank/DDBJ databases">
        <title>draft genome sequence of fig (Ficus carica).</title>
        <authorList>
            <person name="Takahashi T."/>
            <person name="Nishimura K."/>
        </authorList>
    </citation>
    <scope>NUCLEOTIDE SEQUENCE</scope>
</reference>
<gene>
    <name evidence="2" type="ORF">TIFTF001_037381</name>
</gene>
<protein>
    <submittedName>
        <fullName evidence="2">Uncharacterized protein</fullName>
    </submittedName>
</protein>
<dbReference type="Proteomes" id="UP001187192">
    <property type="component" value="Unassembled WGS sequence"/>
</dbReference>
<feature type="compositionally biased region" description="Polar residues" evidence="1">
    <location>
        <begin position="1"/>
        <end position="14"/>
    </location>
</feature>
<sequence>MAALNTSSGGSTFDVTMEDRAGTQPAYGRQPTGTEAKRAAVHEELKRVNKLPAISSYASHRLRVLNKILQLLSIQKYITGCGVGAAFRWPVSVNRSSRLGSVLIEAIS</sequence>
<dbReference type="EMBL" id="BTGU01000594">
    <property type="protein sequence ID" value="GMN68324.1"/>
    <property type="molecule type" value="Genomic_DNA"/>
</dbReference>
<evidence type="ECO:0000313" key="2">
    <source>
        <dbReference type="EMBL" id="GMN68324.1"/>
    </source>
</evidence>
<keyword evidence="3" id="KW-1185">Reference proteome</keyword>
<comment type="caution">
    <text evidence="2">The sequence shown here is derived from an EMBL/GenBank/DDBJ whole genome shotgun (WGS) entry which is preliminary data.</text>
</comment>
<evidence type="ECO:0000256" key="1">
    <source>
        <dbReference type="SAM" id="MobiDB-lite"/>
    </source>
</evidence>
<evidence type="ECO:0000313" key="3">
    <source>
        <dbReference type="Proteomes" id="UP001187192"/>
    </source>
</evidence>
<name>A0AA88EGY6_FICCA</name>